<keyword evidence="1" id="KW-0472">Membrane</keyword>
<keyword evidence="3" id="KW-1185">Reference proteome</keyword>
<dbReference type="EMBL" id="KN824397">
    <property type="protein sequence ID" value="KIM21010.1"/>
    <property type="molecule type" value="Genomic_DNA"/>
</dbReference>
<proteinExistence type="predicted"/>
<dbReference type="Proteomes" id="UP000054097">
    <property type="component" value="Unassembled WGS sequence"/>
</dbReference>
<feature type="transmembrane region" description="Helical" evidence="1">
    <location>
        <begin position="45"/>
        <end position="64"/>
    </location>
</feature>
<name>A0A0C3A8P6_SERVB</name>
<evidence type="ECO:0000313" key="2">
    <source>
        <dbReference type="EMBL" id="KIM21010.1"/>
    </source>
</evidence>
<dbReference type="HOGENOM" id="CLU_1880476_0_0_1"/>
<gene>
    <name evidence="2" type="ORF">M408DRAFT_81169</name>
</gene>
<keyword evidence="1" id="KW-1133">Transmembrane helix</keyword>
<organism evidence="2 3">
    <name type="scientific">Serendipita vermifera MAFF 305830</name>
    <dbReference type="NCBI Taxonomy" id="933852"/>
    <lineage>
        <taxon>Eukaryota</taxon>
        <taxon>Fungi</taxon>
        <taxon>Dikarya</taxon>
        <taxon>Basidiomycota</taxon>
        <taxon>Agaricomycotina</taxon>
        <taxon>Agaricomycetes</taxon>
        <taxon>Sebacinales</taxon>
        <taxon>Serendipitaceae</taxon>
        <taxon>Serendipita</taxon>
    </lineage>
</organism>
<feature type="transmembrane region" description="Helical" evidence="1">
    <location>
        <begin position="15"/>
        <end position="33"/>
    </location>
</feature>
<dbReference type="OrthoDB" id="3029001at2759"/>
<accession>A0A0C3A8P6</accession>
<dbReference type="PANTHER" id="PTHR35043">
    <property type="entry name" value="TRANSCRIPTION FACTOR DOMAIN-CONTAINING PROTEIN"/>
    <property type="match status" value="1"/>
</dbReference>
<reference evidence="3" key="2">
    <citation type="submission" date="2015-01" db="EMBL/GenBank/DDBJ databases">
        <title>Evolutionary Origins and Diversification of the Mycorrhizal Mutualists.</title>
        <authorList>
            <consortium name="DOE Joint Genome Institute"/>
            <consortium name="Mycorrhizal Genomics Consortium"/>
            <person name="Kohler A."/>
            <person name="Kuo A."/>
            <person name="Nagy L.G."/>
            <person name="Floudas D."/>
            <person name="Copeland A."/>
            <person name="Barry K.W."/>
            <person name="Cichocki N."/>
            <person name="Veneault-Fourrey C."/>
            <person name="LaButti K."/>
            <person name="Lindquist E.A."/>
            <person name="Lipzen A."/>
            <person name="Lundell T."/>
            <person name="Morin E."/>
            <person name="Murat C."/>
            <person name="Riley R."/>
            <person name="Ohm R."/>
            <person name="Sun H."/>
            <person name="Tunlid A."/>
            <person name="Henrissat B."/>
            <person name="Grigoriev I.V."/>
            <person name="Hibbett D.S."/>
            <person name="Martin F."/>
        </authorList>
    </citation>
    <scope>NUCLEOTIDE SEQUENCE [LARGE SCALE GENOMIC DNA]</scope>
    <source>
        <strain evidence="3">MAFF 305830</strain>
    </source>
</reference>
<protein>
    <submittedName>
        <fullName evidence="2">Uncharacterized protein</fullName>
    </submittedName>
</protein>
<reference evidence="2 3" key="1">
    <citation type="submission" date="2014-04" db="EMBL/GenBank/DDBJ databases">
        <authorList>
            <consortium name="DOE Joint Genome Institute"/>
            <person name="Kuo A."/>
            <person name="Zuccaro A."/>
            <person name="Kohler A."/>
            <person name="Nagy L.G."/>
            <person name="Floudas D."/>
            <person name="Copeland A."/>
            <person name="Barry K.W."/>
            <person name="Cichocki N."/>
            <person name="Veneault-Fourrey C."/>
            <person name="LaButti K."/>
            <person name="Lindquist E.A."/>
            <person name="Lipzen A."/>
            <person name="Lundell T."/>
            <person name="Morin E."/>
            <person name="Murat C."/>
            <person name="Sun H."/>
            <person name="Tunlid A."/>
            <person name="Henrissat B."/>
            <person name="Grigoriev I.V."/>
            <person name="Hibbett D.S."/>
            <person name="Martin F."/>
            <person name="Nordberg H.P."/>
            <person name="Cantor M.N."/>
            <person name="Hua S.X."/>
        </authorList>
    </citation>
    <scope>NUCLEOTIDE SEQUENCE [LARGE SCALE GENOMIC DNA]</scope>
    <source>
        <strain evidence="2 3">MAFF 305830</strain>
    </source>
</reference>
<evidence type="ECO:0000313" key="3">
    <source>
        <dbReference type="Proteomes" id="UP000054097"/>
    </source>
</evidence>
<keyword evidence="1" id="KW-0812">Transmembrane</keyword>
<sequence>APTETELKDRGKSDALTKLIVLVQTLWFVIQCIARGMHRLPLTELEVVTLAYTTLNLFIYIFWWDKAQNVECPIRVYKAEMAIHKESGKGTNQWKENRAWRWVEKICVYLSTMQDDFVIISEKYSVPMFWSGKIRK</sequence>
<feature type="non-terminal residue" evidence="2">
    <location>
        <position position="1"/>
    </location>
</feature>
<dbReference type="PANTHER" id="PTHR35043:SF7">
    <property type="entry name" value="TRANSCRIPTION FACTOR DOMAIN-CONTAINING PROTEIN"/>
    <property type="match status" value="1"/>
</dbReference>
<dbReference type="AlphaFoldDB" id="A0A0C3A8P6"/>
<evidence type="ECO:0000256" key="1">
    <source>
        <dbReference type="SAM" id="Phobius"/>
    </source>
</evidence>